<comment type="similarity">
    <text evidence="1 9">Belongs to the class-I aminoacyl-tRNA synthetase family.</text>
</comment>
<keyword evidence="12" id="KW-1185">Reference proteome</keyword>
<dbReference type="Proteomes" id="UP000887569">
    <property type="component" value="Unplaced"/>
</dbReference>
<dbReference type="InterPro" id="IPR002300">
    <property type="entry name" value="aa-tRNA-synth_Ia"/>
</dbReference>
<evidence type="ECO:0000313" key="12">
    <source>
        <dbReference type="Proteomes" id="UP000887569"/>
    </source>
</evidence>
<dbReference type="InterPro" id="IPR050081">
    <property type="entry name" value="Ile-tRNA_ligase"/>
</dbReference>
<dbReference type="Gene3D" id="3.90.740.10">
    <property type="entry name" value="Valyl/Leucyl/Isoleucyl-tRNA synthetase, editing domain"/>
    <property type="match status" value="1"/>
</dbReference>
<feature type="domain" description="Methionyl/Valyl/Leucyl/Isoleucyl-tRNA synthetase anticodon-binding" evidence="11">
    <location>
        <begin position="736"/>
        <end position="870"/>
    </location>
</feature>
<evidence type="ECO:0000313" key="13">
    <source>
        <dbReference type="WBParaSite" id="PgR005X_g144_t04"/>
    </source>
</evidence>
<protein>
    <recommendedName>
        <fullName evidence="2">isoleucine--tRNA ligase</fullName>
        <ecNumber evidence="2">6.1.1.5</ecNumber>
    </recommendedName>
    <alternativeName>
        <fullName evidence="8">Isoleucyl-tRNA synthetase</fullName>
    </alternativeName>
</protein>
<evidence type="ECO:0000259" key="10">
    <source>
        <dbReference type="Pfam" id="PF00133"/>
    </source>
</evidence>
<dbReference type="GO" id="GO:0005739">
    <property type="term" value="C:mitochondrion"/>
    <property type="evidence" value="ECO:0007669"/>
    <property type="project" value="TreeGrafter"/>
</dbReference>
<evidence type="ECO:0000259" key="11">
    <source>
        <dbReference type="Pfam" id="PF08264"/>
    </source>
</evidence>
<accession>A0A915AD00</accession>
<dbReference type="Gene3D" id="1.10.10.830">
    <property type="entry name" value="Ile-tRNA synthetase CP2 domain-like"/>
    <property type="match status" value="1"/>
</dbReference>
<evidence type="ECO:0000256" key="7">
    <source>
        <dbReference type="ARBA" id="ARBA00023146"/>
    </source>
</evidence>
<dbReference type="InterPro" id="IPR009008">
    <property type="entry name" value="Val/Leu/Ile-tRNA-synth_edit"/>
</dbReference>
<dbReference type="GO" id="GO:0006428">
    <property type="term" value="P:isoleucyl-tRNA aminoacylation"/>
    <property type="evidence" value="ECO:0007669"/>
    <property type="project" value="InterPro"/>
</dbReference>
<dbReference type="AlphaFoldDB" id="A0A915AD00"/>
<dbReference type="SUPFAM" id="SSF50677">
    <property type="entry name" value="ValRS/IleRS/LeuRS editing domain"/>
    <property type="match status" value="1"/>
</dbReference>
<evidence type="ECO:0000256" key="9">
    <source>
        <dbReference type="RuleBase" id="RU363035"/>
    </source>
</evidence>
<keyword evidence="3 9" id="KW-0436">Ligase</keyword>
<evidence type="ECO:0000256" key="2">
    <source>
        <dbReference type="ARBA" id="ARBA00013165"/>
    </source>
</evidence>
<dbReference type="InterPro" id="IPR002301">
    <property type="entry name" value="Ile-tRNA-ligase"/>
</dbReference>
<dbReference type="Gene3D" id="1.10.730.20">
    <property type="match status" value="1"/>
</dbReference>
<reference evidence="13" key="1">
    <citation type="submission" date="2022-11" db="UniProtKB">
        <authorList>
            <consortium name="WormBaseParasite"/>
        </authorList>
    </citation>
    <scope>IDENTIFICATION</scope>
</reference>
<evidence type="ECO:0000256" key="6">
    <source>
        <dbReference type="ARBA" id="ARBA00022917"/>
    </source>
</evidence>
<keyword evidence="6 9" id="KW-0648">Protein biosynthesis</keyword>
<dbReference type="SUPFAM" id="SSF47323">
    <property type="entry name" value="Anticodon-binding domain of a subclass of class I aminoacyl-tRNA synthetases"/>
    <property type="match status" value="1"/>
</dbReference>
<keyword evidence="7 9" id="KW-0030">Aminoacyl-tRNA synthetase</keyword>
<dbReference type="InterPro" id="IPR001412">
    <property type="entry name" value="aa-tRNA-synth_I_CS"/>
</dbReference>
<dbReference type="FunFam" id="3.40.50.620:FF:000401">
    <property type="entry name" value="Isoleucyl-tRNA synthetase (Mitochondrial)"/>
    <property type="match status" value="1"/>
</dbReference>
<keyword evidence="4 9" id="KW-0547">Nucleotide-binding</keyword>
<evidence type="ECO:0000256" key="1">
    <source>
        <dbReference type="ARBA" id="ARBA00005594"/>
    </source>
</evidence>
<keyword evidence="5 9" id="KW-0067">ATP-binding</keyword>
<dbReference type="GO" id="GO:0005524">
    <property type="term" value="F:ATP binding"/>
    <property type="evidence" value="ECO:0007669"/>
    <property type="project" value="UniProtKB-KW"/>
</dbReference>
<dbReference type="SUPFAM" id="SSF52374">
    <property type="entry name" value="Nucleotidylyl transferase"/>
    <property type="match status" value="1"/>
</dbReference>
<dbReference type="EC" id="6.1.1.5" evidence="2"/>
<dbReference type="InterPro" id="IPR009080">
    <property type="entry name" value="tRNAsynth_Ia_anticodon-bd"/>
</dbReference>
<evidence type="ECO:0000256" key="8">
    <source>
        <dbReference type="ARBA" id="ARBA00032665"/>
    </source>
</evidence>
<evidence type="ECO:0000256" key="5">
    <source>
        <dbReference type="ARBA" id="ARBA00022840"/>
    </source>
</evidence>
<dbReference type="WBParaSite" id="PgR005X_g144_t04">
    <property type="protein sequence ID" value="PgR005X_g144_t04"/>
    <property type="gene ID" value="PgR005X_g144"/>
</dbReference>
<organism evidence="12 13">
    <name type="scientific">Parascaris univalens</name>
    <name type="common">Nematode worm</name>
    <dbReference type="NCBI Taxonomy" id="6257"/>
    <lineage>
        <taxon>Eukaryota</taxon>
        <taxon>Metazoa</taxon>
        <taxon>Ecdysozoa</taxon>
        <taxon>Nematoda</taxon>
        <taxon>Chromadorea</taxon>
        <taxon>Rhabditida</taxon>
        <taxon>Spirurina</taxon>
        <taxon>Ascaridomorpha</taxon>
        <taxon>Ascaridoidea</taxon>
        <taxon>Ascarididae</taxon>
        <taxon>Parascaris</taxon>
    </lineage>
</organism>
<dbReference type="GO" id="GO:0032543">
    <property type="term" value="P:mitochondrial translation"/>
    <property type="evidence" value="ECO:0007669"/>
    <property type="project" value="TreeGrafter"/>
</dbReference>
<feature type="domain" description="Aminoacyl-tRNA synthetase class Ia" evidence="10">
    <location>
        <begin position="69"/>
        <end position="692"/>
    </location>
</feature>
<dbReference type="GO" id="GO:0004822">
    <property type="term" value="F:isoleucine-tRNA ligase activity"/>
    <property type="evidence" value="ECO:0007669"/>
    <property type="project" value="UniProtKB-EC"/>
</dbReference>
<dbReference type="Pfam" id="PF08264">
    <property type="entry name" value="Anticodon_1"/>
    <property type="match status" value="1"/>
</dbReference>
<dbReference type="PROSITE" id="PS00178">
    <property type="entry name" value="AA_TRNA_LIGASE_I"/>
    <property type="match status" value="1"/>
</dbReference>
<dbReference type="InterPro" id="IPR014729">
    <property type="entry name" value="Rossmann-like_a/b/a_fold"/>
</dbReference>
<dbReference type="InterPro" id="IPR013155">
    <property type="entry name" value="M/V/L/I-tRNA-synth_anticd-bd"/>
</dbReference>
<evidence type="ECO:0000256" key="4">
    <source>
        <dbReference type="ARBA" id="ARBA00022741"/>
    </source>
</evidence>
<proteinExistence type="inferred from homology"/>
<evidence type="ECO:0000256" key="3">
    <source>
        <dbReference type="ARBA" id="ARBA00022598"/>
    </source>
</evidence>
<dbReference type="GO" id="GO:0002161">
    <property type="term" value="F:aminoacyl-tRNA deacylase activity"/>
    <property type="evidence" value="ECO:0007669"/>
    <property type="project" value="InterPro"/>
</dbReference>
<dbReference type="Pfam" id="PF00133">
    <property type="entry name" value="tRNA-synt_1"/>
    <property type="match status" value="1"/>
</dbReference>
<dbReference type="NCBIfam" id="TIGR00392">
    <property type="entry name" value="ileS"/>
    <property type="match status" value="1"/>
</dbReference>
<dbReference type="Gene3D" id="3.40.50.620">
    <property type="entry name" value="HUPs"/>
    <property type="match status" value="2"/>
</dbReference>
<dbReference type="PANTHER" id="PTHR42765:SF1">
    <property type="entry name" value="ISOLEUCINE--TRNA LIGASE, MITOCHONDRIAL"/>
    <property type="match status" value="1"/>
</dbReference>
<sequence length="969" mass="110959">MHVPSLQGLKSTWPPLINYMTWHIPQMVRCLSTKQKQVFLPKTAFRVHIKSNERAALDSELADFAHFSDFYHWQLNAPERQVLPLFEVLDGPPYANGPPHVGHAINKILKDFVVRSRVASGHRVIFRPGWDCHGLPIELKVAKNTREEISALQIRRAARDIAEQSIDKQMNSFKRWGVTADWQRSYRTMDNVYVSRQLRLFAELLDRKLVYRAFKPVYWSPSSLSALAESELEYNDEHVSTAVFYRFPIINGEDIVSRCPAVTRPSKLFALVWTTTPWTLPLNDAIAFKVDANYAVIIIREHKGQPVRNLYLISCELITDFERRTGFQTELNAVINGHELNGLMYRSCIYSDIAQPLLSASHVTTTAGTGLVHTCYAHGFDDYKLAIRYGYKIRCFVDENGNYSRQLGHALDGKSVLGNGQEAALQMLKKDVVHIHPYTHSYPYDWRTKKPVIIRSSEQWFVDVSQIGAWAAEIIRKGTIPIGSSISDKREALVSQLKDRPAWCISRQRAWGVPIPAFIREDGTVVINKEIVEAIADRIELEGSDMWWRLDARDLFPQELKTKYGIDETCTLKKSEDIMDVWLDSGMAWGCARDVERCSDTADIVIEGVDQFRGWFQSLLLTSLALQGKHPYKRILVHGFAVDENKKKMSKSVGNVIDPDVITDGSLNSDALGADGLRLWVALYGSEGNDARLGANVIADIKKKETQIRNSFRFLLGSLHGFYNNSQLDGLPPYLDRYILHETSRFVNRCVNNYEQYKFRVFTNDFIQFLQRPLSSQFISTLKDRLYCGSQLERRHAQNTFYNVGLNLVALIWPVLPHLAAEFLKNHPCIADPDEVFKNTGRILSRKYDMGADSYAIVKWAFELRAKLFELIGGGTLEKMGARIECGCEEAQRLSLLQKEDRSFHSELVEILGVSMIDIVKRHDLQRYLDMQLISSEGNYCERCRKKNRHQSDRYCVRCANALREYADF</sequence>
<dbReference type="PRINTS" id="PR00984">
    <property type="entry name" value="TRNASYNTHILE"/>
</dbReference>
<name>A0A915AD00_PARUN</name>
<dbReference type="PANTHER" id="PTHR42765">
    <property type="entry name" value="SOLEUCYL-TRNA SYNTHETASE"/>
    <property type="match status" value="1"/>
</dbReference>